<proteinExistence type="predicted"/>
<accession>U5X1K9</accession>
<dbReference type="HOGENOM" id="CLU_3273034_0_0_11"/>
<dbReference type="Proteomes" id="UP000017786">
    <property type="component" value="Chromosome"/>
</dbReference>
<name>U5X1K9_MYCKA</name>
<organism evidence="1 2">
    <name type="scientific">Mycobacterium kansasii ATCC 12478</name>
    <dbReference type="NCBI Taxonomy" id="557599"/>
    <lineage>
        <taxon>Bacteria</taxon>
        <taxon>Bacillati</taxon>
        <taxon>Actinomycetota</taxon>
        <taxon>Actinomycetes</taxon>
        <taxon>Mycobacteriales</taxon>
        <taxon>Mycobacteriaceae</taxon>
        <taxon>Mycobacterium</taxon>
    </lineage>
</organism>
<reference evidence="1 2" key="1">
    <citation type="submission" date="2013-10" db="EMBL/GenBank/DDBJ databases">
        <title>Genome sequence of Mycobacterium kansasii.</title>
        <authorList>
            <consortium name="McGill University Mycobacterium genome consortium"/>
            <person name="Veyrier F.J."/>
            <person name="Behr M.A."/>
        </authorList>
    </citation>
    <scope>NUCLEOTIDE SEQUENCE [LARGE SCALE GENOMIC DNA]</scope>
    <source>
        <strain evidence="1 2">ATCC 12478</strain>
    </source>
</reference>
<evidence type="ECO:0000313" key="2">
    <source>
        <dbReference type="Proteomes" id="UP000017786"/>
    </source>
</evidence>
<gene>
    <name evidence="1" type="ORF">MKAN_05685</name>
</gene>
<sequence>MFTLIGILYAAQTLIACRMLATDHFSFAEICDYVFSTAIDR</sequence>
<dbReference type="AlphaFoldDB" id="U5X1K9"/>
<dbReference type="KEGG" id="mkn:MKAN_05685"/>
<evidence type="ECO:0000313" key="1">
    <source>
        <dbReference type="EMBL" id="AGZ54041.1"/>
    </source>
</evidence>
<dbReference type="EMBL" id="CP006835">
    <property type="protein sequence ID" value="AGZ54041.1"/>
    <property type="molecule type" value="Genomic_DNA"/>
</dbReference>
<protein>
    <submittedName>
        <fullName evidence="1">Uncharacterized protein</fullName>
    </submittedName>
</protein>